<dbReference type="SUPFAM" id="SSF69754">
    <property type="entry name" value="Ribosome binding protein Y (YfiA homologue)"/>
    <property type="match status" value="1"/>
</dbReference>
<accession>A0ABU3KK94</accession>
<dbReference type="Proteomes" id="UP001321700">
    <property type="component" value="Unassembled WGS sequence"/>
</dbReference>
<reference evidence="1 2" key="1">
    <citation type="submission" date="2023-08" db="EMBL/GenBank/DDBJ databases">
        <title>Rhodoferax potami sp. nov. and Rhodoferax mekongensis sp. nov., isolated from the Mekong River in Thailand.</title>
        <authorList>
            <person name="Kitikhun S."/>
            <person name="Charoenyingcharoen P."/>
            <person name="Siriarchawattana P."/>
            <person name="Likhitrattanapisal S."/>
            <person name="Nilsakha T."/>
            <person name="Chanpet A."/>
            <person name="Rattanawaree P."/>
            <person name="Ingsriswang S."/>
        </authorList>
    </citation>
    <scope>NUCLEOTIDE SEQUENCE [LARGE SCALE GENOMIC DNA]</scope>
    <source>
        <strain evidence="1 2">TBRC 17660</strain>
    </source>
</reference>
<evidence type="ECO:0000313" key="1">
    <source>
        <dbReference type="EMBL" id="MDT7518205.1"/>
    </source>
</evidence>
<comment type="caution">
    <text evidence="1">The sequence shown here is derived from an EMBL/GenBank/DDBJ whole genome shotgun (WGS) entry which is preliminary data.</text>
</comment>
<sequence length="114" mass="12896">MQVIFESRHATGSTLRQEALERVRFVLRRLGATVPRTKVMFTDINGPKGGVDKHCLLEVKTEKSGVLVISSLASDWRTALDDGLERLVRALTRTMDRQRKPARTRLAKPIREAN</sequence>
<dbReference type="EMBL" id="JAVBIK010000001">
    <property type="protein sequence ID" value="MDT7518205.1"/>
    <property type="molecule type" value="Genomic_DNA"/>
</dbReference>
<dbReference type="InterPro" id="IPR036567">
    <property type="entry name" value="RHF-like"/>
</dbReference>
<proteinExistence type="predicted"/>
<dbReference type="RefSeq" id="WP_313873981.1">
    <property type="nucleotide sequence ID" value="NZ_JAVBIK010000001.1"/>
</dbReference>
<gene>
    <name evidence="1" type="ORF">RAE19_05575</name>
</gene>
<evidence type="ECO:0000313" key="2">
    <source>
        <dbReference type="Proteomes" id="UP001321700"/>
    </source>
</evidence>
<protein>
    <submittedName>
        <fullName evidence="1">HPF/RaiA family ribosome-associated protein</fullName>
    </submittedName>
</protein>
<organism evidence="1 2">
    <name type="scientific">Rhodoferax potami</name>
    <dbReference type="NCBI Taxonomy" id="3068338"/>
    <lineage>
        <taxon>Bacteria</taxon>
        <taxon>Pseudomonadati</taxon>
        <taxon>Pseudomonadota</taxon>
        <taxon>Betaproteobacteria</taxon>
        <taxon>Burkholderiales</taxon>
        <taxon>Comamonadaceae</taxon>
        <taxon>Rhodoferax</taxon>
    </lineage>
</organism>
<name>A0ABU3KK94_9BURK</name>
<keyword evidence="2" id="KW-1185">Reference proteome</keyword>